<keyword evidence="3" id="KW-1185">Reference proteome</keyword>
<keyword evidence="1" id="KW-0472">Membrane</keyword>
<keyword evidence="1" id="KW-0812">Transmembrane</keyword>
<sequence length="79" mass="8639">MRSVFFYTAARVGIFIATGALLALFGARGVLLLLLALLISGIISFVLLSGQRDAMSSAVTKGWTSRRKKFEQMRTKEDA</sequence>
<evidence type="ECO:0000256" key="1">
    <source>
        <dbReference type="SAM" id="Phobius"/>
    </source>
</evidence>
<feature type="transmembrane region" description="Helical" evidence="1">
    <location>
        <begin position="5"/>
        <end position="24"/>
    </location>
</feature>
<comment type="caution">
    <text evidence="2">The sequence shown here is derived from an EMBL/GenBank/DDBJ whole genome shotgun (WGS) entry which is preliminary data.</text>
</comment>
<proteinExistence type="predicted"/>
<protein>
    <submittedName>
        <fullName evidence="2">DUF4229 domain-containing protein</fullName>
    </submittedName>
</protein>
<organism evidence="2 3">
    <name type="scientific">Actinomadura barringtoniae</name>
    <dbReference type="NCBI Taxonomy" id="1427535"/>
    <lineage>
        <taxon>Bacteria</taxon>
        <taxon>Bacillati</taxon>
        <taxon>Actinomycetota</taxon>
        <taxon>Actinomycetes</taxon>
        <taxon>Streptosporangiales</taxon>
        <taxon>Thermomonosporaceae</taxon>
        <taxon>Actinomadura</taxon>
    </lineage>
</organism>
<reference evidence="2" key="1">
    <citation type="submission" date="2021-03" db="EMBL/GenBank/DDBJ databases">
        <authorList>
            <person name="Kanchanasin P."/>
            <person name="Saeng-In P."/>
            <person name="Phongsopitanun W."/>
            <person name="Yuki M."/>
            <person name="Kudo T."/>
            <person name="Ohkuma M."/>
            <person name="Tanasupawat S."/>
        </authorList>
    </citation>
    <scope>NUCLEOTIDE SEQUENCE</scope>
    <source>
        <strain evidence="2">GKU 128</strain>
    </source>
</reference>
<gene>
    <name evidence="2" type="ORF">J4573_30505</name>
</gene>
<dbReference type="InterPro" id="IPR025323">
    <property type="entry name" value="DUF4229"/>
</dbReference>
<dbReference type="Pfam" id="PF14012">
    <property type="entry name" value="DUF4229"/>
    <property type="match status" value="1"/>
</dbReference>
<accession>A0A939PFU4</accession>
<dbReference type="Proteomes" id="UP000669179">
    <property type="component" value="Unassembled WGS sequence"/>
</dbReference>
<dbReference type="RefSeq" id="WP_208259354.1">
    <property type="nucleotide sequence ID" value="NZ_JAGEOJ010000013.1"/>
</dbReference>
<keyword evidence="1" id="KW-1133">Transmembrane helix</keyword>
<feature type="transmembrane region" description="Helical" evidence="1">
    <location>
        <begin position="30"/>
        <end position="48"/>
    </location>
</feature>
<evidence type="ECO:0000313" key="3">
    <source>
        <dbReference type="Proteomes" id="UP000669179"/>
    </source>
</evidence>
<dbReference type="AlphaFoldDB" id="A0A939PFU4"/>
<name>A0A939PFU4_9ACTN</name>
<dbReference type="EMBL" id="JAGEOJ010000013">
    <property type="protein sequence ID" value="MBO2451457.1"/>
    <property type="molecule type" value="Genomic_DNA"/>
</dbReference>
<evidence type="ECO:0000313" key="2">
    <source>
        <dbReference type="EMBL" id="MBO2451457.1"/>
    </source>
</evidence>